<feature type="transmembrane region" description="Helical" evidence="5">
    <location>
        <begin position="20"/>
        <end position="43"/>
    </location>
</feature>
<dbReference type="AlphaFoldDB" id="A0A1G4BP75"/>
<organism evidence="7 8">
    <name type="scientific">Colletotrichum orchidophilum</name>
    <dbReference type="NCBI Taxonomy" id="1209926"/>
    <lineage>
        <taxon>Eukaryota</taxon>
        <taxon>Fungi</taxon>
        <taxon>Dikarya</taxon>
        <taxon>Ascomycota</taxon>
        <taxon>Pezizomycotina</taxon>
        <taxon>Sordariomycetes</taxon>
        <taxon>Hypocreomycetidae</taxon>
        <taxon>Glomerellales</taxon>
        <taxon>Glomerellaceae</taxon>
        <taxon>Colletotrichum</taxon>
    </lineage>
</organism>
<keyword evidence="8" id="KW-1185">Reference proteome</keyword>
<feature type="transmembrane region" description="Helical" evidence="5">
    <location>
        <begin position="98"/>
        <end position="124"/>
    </location>
</feature>
<evidence type="ECO:0000256" key="1">
    <source>
        <dbReference type="ARBA" id="ARBA00004141"/>
    </source>
</evidence>
<evidence type="ECO:0000256" key="3">
    <source>
        <dbReference type="ARBA" id="ARBA00022989"/>
    </source>
</evidence>
<dbReference type="GeneID" id="34554654"/>
<feature type="domain" description="Amino acid permease/ SLC12A" evidence="6">
    <location>
        <begin position="93"/>
        <end position="200"/>
    </location>
</feature>
<keyword evidence="2 5" id="KW-0812">Transmembrane</keyword>
<evidence type="ECO:0000313" key="7">
    <source>
        <dbReference type="EMBL" id="OHF03105.1"/>
    </source>
</evidence>
<evidence type="ECO:0000256" key="5">
    <source>
        <dbReference type="SAM" id="Phobius"/>
    </source>
</evidence>
<feature type="transmembrane region" description="Helical" evidence="5">
    <location>
        <begin position="175"/>
        <end position="193"/>
    </location>
</feature>
<evidence type="ECO:0000259" key="6">
    <source>
        <dbReference type="Pfam" id="PF00324"/>
    </source>
</evidence>
<proteinExistence type="predicted"/>
<gene>
    <name evidence="7" type="ORF">CORC01_01489</name>
</gene>
<feature type="transmembrane region" description="Helical" evidence="5">
    <location>
        <begin position="144"/>
        <end position="163"/>
    </location>
</feature>
<dbReference type="InterPro" id="IPR004841">
    <property type="entry name" value="AA-permease/SLC12A_dom"/>
</dbReference>
<dbReference type="GO" id="GO:0016020">
    <property type="term" value="C:membrane"/>
    <property type="evidence" value="ECO:0007669"/>
    <property type="project" value="UniProtKB-SubCell"/>
</dbReference>
<dbReference type="RefSeq" id="XP_022480243.1">
    <property type="nucleotide sequence ID" value="XM_022613144.1"/>
</dbReference>
<name>A0A1G4BP75_9PEZI</name>
<keyword evidence="3 5" id="KW-1133">Transmembrane helix</keyword>
<dbReference type="STRING" id="1209926.A0A1G4BP75"/>
<dbReference type="EMBL" id="MJBS01000008">
    <property type="protein sequence ID" value="OHF03105.1"/>
    <property type="molecule type" value="Genomic_DNA"/>
</dbReference>
<sequence length="250" mass="28569">MRYCQPSGRTYESFKLFIRLYTPASPYIIALGNLGIGILPHIIPFLLTTTIFSAGSACAYCSTRTPYGLALEGRAPRFLTKMTKTGTPVYCLGVALDWLISLTTAATVIDYIVICFTYICFYMAYKTQNFDRSRLTYVGRFQPISAYVGLVWMTCVVICYGYRSLNPFSATSFFIQYAMVHMASLIFCFWKYYKRTKTSQPYKVHLVWDAPWVATYEELLSEVEPLVGFLRDICNYFSLKAGGFWEEAES</sequence>
<evidence type="ECO:0000256" key="4">
    <source>
        <dbReference type="ARBA" id="ARBA00023136"/>
    </source>
</evidence>
<keyword evidence="4 5" id="KW-0472">Membrane</keyword>
<dbReference type="PANTHER" id="PTHR43341">
    <property type="entry name" value="AMINO ACID PERMEASE"/>
    <property type="match status" value="1"/>
</dbReference>
<dbReference type="Gene3D" id="1.20.1740.10">
    <property type="entry name" value="Amino acid/polyamine transporter I"/>
    <property type="match status" value="1"/>
</dbReference>
<feature type="domain" description="Amino acid permease/ SLC12A" evidence="6">
    <location>
        <begin position="21"/>
        <end position="92"/>
    </location>
</feature>
<dbReference type="InterPro" id="IPR050524">
    <property type="entry name" value="APC_YAT"/>
</dbReference>
<reference evidence="7 8" key="1">
    <citation type="submission" date="2016-09" db="EMBL/GenBank/DDBJ databases">
        <authorList>
            <person name="Capua I."/>
            <person name="De Benedictis P."/>
            <person name="Joannis T."/>
            <person name="Lombin L.H."/>
            <person name="Cattoli G."/>
        </authorList>
    </citation>
    <scope>NUCLEOTIDE SEQUENCE [LARGE SCALE GENOMIC DNA]</scope>
    <source>
        <strain evidence="7 8">IMI 309357</strain>
    </source>
</reference>
<protein>
    <recommendedName>
        <fullName evidence="6">Amino acid permease/ SLC12A domain-containing protein</fullName>
    </recommendedName>
</protein>
<accession>A0A1G4BP75</accession>
<dbReference type="Pfam" id="PF00324">
    <property type="entry name" value="AA_permease"/>
    <property type="match status" value="2"/>
</dbReference>
<dbReference type="Proteomes" id="UP000176998">
    <property type="component" value="Unassembled WGS sequence"/>
</dbReference>
<comment type="caution">
    <text evidence="7">The sequence shown here is derived from an EMBL/GenBank/DDBJ whole genome shotgun (WGS) entry which is preliminary data.</text>
</comment>
<dbReference type="OrthoDB" id="10062876at2759"/>
<evidence type="ECO:0000256" key="2">
    <source>
        <dbReference type="ARBA" id="ARBA00022692"/>
    </source>
</evidence>
<dbReference type="GO" id="GO:0015171">
    <property type="term" value="F:amino acid transmembrane transporter activity"/>
    <property type="evidence" value="ECO:0007669"/>
    <property type="project" value="TreeGrafter"/>
</dbReference>
<evidence type="ECO:0000313" key="8">
    <source>
        <dbReference type="Proteomes" id="UP000176998"/>
    </source>
</evidence>
<dbReference type="PANTHER" id="PTHR43341:SF6">
    <property type="entry name" value="AMINO ACID TRANSPORTER (EUROFUNG)"/>
    <property type="match status" value="1"/>
</dbReference>
<comment type="subcellular location">
    <subcellularLocation>
        <location evidence="1">Membrane</location>
        <topology evidence="1">Multi-pass membrane protein</topology>
    </subcellularLocation>
</comment>